<dbReference type="EMBL" id="DTHG01000093">
    <property type="protein sequence ID" value="HGW92386.1"/>
    <property type="molecule type" value="Genomic_DNA"/>
</dbReference>
<evidence type="ECO:0008006" key="2">
    <source>
        <dbReference type="Google" id="ProtNLM"/>
    </source>
</evidence>
<evidence type="ECO:0000313" key="1">
    <source>
        <dbReference type="EMBL" id="HGW92386.1"/>
    </source>
</evidence>
<organism evidence="1">
    <name type="scientific">candidate division WOR-3 bacterium</name>
    <dbReference type="NCBI Taxonomy" id="2052148"/>
    <lineage>
        <taxon>Bacteria</taxon>
        <taxon>Bacteria division WOR-3</taxon>
    </lineage>
</organism>
<accession>A0A7C4YGV0</accession>
<dbReference type="AlphaFoldDB" id="A0A7C4YGV0"/>
<gene>
    <name evidence="1" type="ORF">ENV67_07605</name>
</gene>
<protein>
    <recommendedName>
        <fullName evidence="2">PorV/PorQ family protein</fullName>
    </recommendedName>
</protein>
<proteinExistence type="predicted"/>
<comment type="caution">
    <text evidence="1">The sequence shown here is derived from an EMBL/GenBank/DDBJ whole genome shotgun (WGS) entry which is preliminary data.</text>
</comment>
<reference evidence="1" key="1">
    <citation type="journal article" date="2020" name="mSystems">
        <title>Genome- and Community-Level Interaction Insights into Carbon Utilization and Element Cycling Functions of Hydrothermarchaeota in Hydrothermal Sediment.</title>
        <authorList>
            <person name="Zhou Z."/>
            <person name="Liu Y."/>
            <person name="Xu W."/>
            <person name="Pan J."/>
            <person name="Luo Z.H."/>
            <person name="Li M."/>
        </authorList>
    </citation>
    <scope>NUCLEOTIDE SEQUENCE [LARGE SCALE GENOMIC DNA]</scope>
    <source>
        <strain evidence="1">SpSt-780</strain>
    </source>
</reference>
<sequence length="293" mass="33875">MVIIIFSLFYEDIKNIIEWFNRIGSPVGFEMLYIDKDPEISSTGGVYFFKPEFSMNINPSYPLVQDDNCILSFSHRTHYADSYLDQINYLKKSGKYYFGLVFEGLFSGEMELHDSIPGTSDITYNGYDLALYLSSGYRFKKILLGVTLKYLREKIFIEDISTYGFDIGLTEEIGEGRFGLSLLNLGPKYYGKMRFRLPLTWRIGYGIEKGFNDYRIGIGIDIVKPLHNVTEFHTGLNFKYSFIDLSIGKKFRNNLEGLSTGLTLSIRRLRFSYGFIILKNSDISSNIKTSWRF</sequence>
<name>A0A7C4YGV0_UNCW3</name>